<dbReference type="PANTHER" id="PTHR37938">
    <property type="entry name" value="BLL0215 PROTEIN"/>
    <property type="match status" value="1"/>
</dbReference>
<gene>
    <name evidence="4" type="ORF">N1028_06705</name>
</gene>
<dbReference type="AlphaFoldDB" id="A0AA41XH45"/>
<keyword evidence="2" id="KW-0812">Transmembrane</keyword>
<feature type="region of interest" description="Disordered" evidence="1">
    <location>
        <begin position="1"/>
        <end position="103"/>
    </location>
</feature>
<dbReference type="RefSeq" id="WP_259526101.1">
    <property type="nucleotide sequence ID" value="NZ_JANLCK010000003.1"/>
</dbReference>
<evidence type="ECO:0000256" key="2">
    <source>
        <dbReference type="SAM" id="Phobius"/>
    </source>
</evidence>
<dbReference type="InterPro" id="IPR005182">
    <property type="entry name" value="YdbS-like_PH"/>
</dbReference>
<dbReference type="Pfam" id="PF03703">
    <property type="entry name" value="bPH_2"/>
    <property type="match status" value="1"/>
</dbReference>
<dbReference type="EMBL" id="JANLCK010000003">
    <property type="protein sequence ID" value="MCS5725583.1"/>
    <property type="molecule type" value="Genomic_DNA"/>
</dbReference>
<accession>A0AA41XH45</accession>
<keyword evidence="2" id="KW-1133">Transmembrane helix</keyword>
<evidence type="ECO:0000259" key="3">
    <source>
        <dbReference type="Pfam" id="PF03703"/>
    </source>
</evidence>
<protein>
    <submittedName>
        <fullName evidence="4">PH domain-containing protein</fullName>
    </submittedName>
</protein>
<evidence type="ECO:0000256" key="1">
    <source>
        <dbReference type="SAM" id="MobiDB-lite"/>
    </source>
</evidence>
<feature type="domain" description="YdbS-like PH" evidence="3">
    <location>
        <begin position="172"/>
        <end position="245"/>
    </location>
</feature>
<proteinExistence type="predicted"/>
<dbReference type="PANTHER" id="PTHR37938:SF1">
    <property type="entry name" value="BLL0215 PROTEIN"/>
    <property type="match status" value="1"/>
</dbReference>
<feature type="transmembrane region" description="Helical" evidence="2">
    <location>
        <begin position="152"/>
        <end position="173"/>
    </location>
</feature>
<evidence type="ECO:0000313" key="5">
    <source>
        <dbReference type="Proteomes" id="UP001165587"/>
    </source>
</evidence>
<feature type="transmembrane region" description="Helical" evidence="2">
    <location>
        <begin position="123"/>
        <end position="140"/>
    </location>
</feature>
<organism evidence="4 5">
    <name type="scientific">Herbiconiux oxytropis</name>
    <dbReference type="NCBI Taxonomy" id="2970915"/>
    <lineage>
        <taxon>Bacteria</taxon>
        <taxon>Bacillati</taxon>
        <taxon>Actinomycetota</taxon>
        <taxon>Actinomycetes</taxon>
        <taxon>Micrococcales</taxon>
        <taxon>Microbacteriaceae</taxon>
        <taxon>Herbiconiux</taxon>
    </lineage>
</organism>
<keyword evidence="2" id="KW-0472">Membrane</keyword>
<comment type="caution">
    <text evidence="4">The sequence shown here is derived from an EMBL/GenBank/DDBJ whole genome shotgun (WGS) entry which is preliminary data.</text>
</comment>
<keyword evidence="5" id="KW-1185">Reference proteome</keyword>
<evidence type="ECO:0000313" key="4">
    <source>
        <dbReference type="EMBL" id="MCS5725583.1"/>
    </source>
</evidence>
<sequence length="263" mass="28066">MTPRPSSDATERFGWGAAGASADQRTTRYPVPPESERVPYPAPPPYPGGPASGSEPGFSEPGSAEPGFADLGFDQGDTDPGTPGDGRGGEPDSVHPGYGGYTTSVEPTPEAILVRVRPHARRLTLPVLILFAAAAAYGWFGGRFAEEWQNWAALAAAGALVFFGTLLPFFAWLGHRYTVTTRRIIARRGLFVRDRQDLYLARVTDVRLRRTPFQAAAACGDVRVTAGPDLTVVLHDIPSARLVADLLGALTEHPASAPGHPRE</sequence>
<name>A0AA41XH45_9MICO</name>
<reference evidence="4" key="1">
    <citation type="submission" date="2022-08" db="EMBL/GenBank/DDBJ databases">
        <authorList>
            <person name="Deng Y."/>
            <person name="Han X.-F."/>
            <person name="Zhang Y.-Q."/>
        </authorList>
    </citation>
    <scope>NUCLEOTIDE SEQUENCE</scope>
    <source>
        <strain evidence="4">CPCC 203407</strain>
    </source>
</reference>
<dbReference type="Proteomes" id="UP001165587">
    <property type="component" value="Unassembled WGS sequence"/>
</dbReference>
<feature type="compositionally biased region" description="Low complexity" evidence="1">
    <location>
        <begin position="52"/>
        <end position="82"/>
    </location>
</feature>